<dbReference type="SUPFAM" id="SSF53850">
    <property type="entry name" value="Periplasmic binding protein-like II"/>
    <property type="match status" value="1"/>
</dbReference>
<dbReference type="Pfam" id="PF00496">
    <property type="entry name" value="SBP_bac_5"/>
    <property type="match status" value="1"/>
</dbReference>
<dbReference type="RefSeq" id="WP_212697208.1">
    <property type="nucleotide sequence ID" value="NZ_CP058649.1"/>
</dbReference>
<feature type="region of interest" description="Disordered" evidence="5">
    <location>
        <begin position="21"/>
        <end position="58"/>
    </location>
</feature>
<keyword evidence="4 6" id="KW-0732">Signal</keyword>
<evidence type="ECO:0000256" key="2">
    <source>
        <dbReference type="ARBA" id="ARBA00005695"/>
    </source>
</evidence>
<dbReference type="PROSITE" id="PS51257">
    <property type="entry name" value="PROKAR_LIPOPROTEIN"/>
    <property type="match status" value="1"/>
</dbReference>
<dbReference type="Gene3D" id="3.10.105.10">
    <property type="entry name" value="Dipeptide-binding Protein, Domain 3"/>
    <property type="match status" value="1"/>
</dbReference>
<evidence type="ECO:0000259" key="7">
    <source>
        <dbReference type="Pfam" id="PF00496"/>
    </source>
</evidence>
<reference evidence="8" key="1">
    <citation type="submission" date="2020-07" db="EMBL/GenBank/DDBJ databases">
        <title>Vallitalea pronyensis genome.</title>
        <authorList>
            <person name="Postec A."/>
        </authorList>
    </citation>
    <scope>NUCLEOTIDE SEQUENCE</scope>
    <source>
        <strain evidence="8">FatNI3</strain>
    </source>
</reference>
<dbReference type="CDD" id="cd08504">
    <property type="entry name" value="PBP2_OppA"/>
    <property type="match status" value="1"/>
</dbReference>
<comment type="subcellular location">
    <subcellularLocation>
        <location evidence="1">Cell envelope</location>
    </subcellularLocation>
</comment>
<dbReference type="GO" id="GO:0043190">
    <property type="term" value="C:ATP-binding cassette (ABC) transporter complex"/>
    <property type="evidence" value="ECO:0007669"/>
    <property type="project" value="InterPro"/>
</dbReference>
<dbReference type="KEGG" id="vpy:HZI73_05275"/>
<dbReference type="InterPro" id="IPR030678">
    <property type="entry name" value="Peptide/Ni-bd"/>
</dbReference>
<evidence type="ECO:0000256" key="3">
    <source>
        <dbReference type="ARBA" id="ARBA00022448"/>
    </source>
</evidence>
<dbReference type="PIRSF" id="PIRSF002741">
    <property type="entry name" value="MppA"/>
    <property type="match status" value="1"/>
</dbReference>
<name>A0A8J8MH62_9FIRM</name>
<dbReference type="Proteomes" id="UP000683246">
    <property type="component" value="Chromosome"/>
</dbReference>
<proteinExistence type="inferred from homology"/>
<feature type="chain" id="PRO_5039467510" evidence="6">
    <location>
        <begin position="19"/>
        <end position="663"/>
    </location>
</feature>
<dbReference type="Gene3D" id="3.90.76.10">
    <property type="entry name" value="Dipeptide-binding Protein, Domain 1"/>
    <property type="match status" value="2"/>
</dbReference>
<evidence type="ECO:0000256" key="6">
    <source>
        <dbReference type="SAM" id="SignalP"/>
    </source>
</evidence>
<dbReference type="FunFam" id="3.10.105.10:FF:000001">
    <property type="entry name" value="Oligopeptide ABC transporter, oligopeptide-binding protein"/>
    <property type="match status" value="1"/>
</dbReference>
<dbReference type="Gene3D" id="3.40.190.10">
    <property type="entry name" value="Periplasmic binding protein-like II"/>
    <property type="match status" value="2"/>
</dbReference>
<dbReference type="InterPro" id="IPR000914">
    <property type="entry name" value="SBP_5_dom"/>
</dbReference>
<dbReference type="GO" id="GO:0015833">
    <property type="term" value="P:peptide transport"/>
    <property type="evidence" value="ECO:0007669"/>
    <property type="project" value="TreeGrafter"/>
</dbReference>
<evidence type="ECO:0000256" key="5">
    <source>
        <dbReference type="SAM" id="MobiDB-lite"/>
    </source>
</evidence>
<dbReference type="GO" id="GO:1904680">
    <property type="term" value="F:peptide transmembrane transporter activity"/>
    <property type="evidence" value="ECO:0007669"/>
    <property type="project" value="TreeGrafter"/>
</dbReference>
<feature type="domain" description="Solute-binding protein family 5" evidence="7">
    <location>
        <begin position="105"/>
        <end position="576"/>
    </location>
</feature>
<accession>A0A8J8MH62</accession>
<dbReference type="GO" id="GO:0042597">
    <property type="term" value="C:periplasmic space"/>
    <property type="evidence" value="ECO:0007669"/>
    <property type="project" value="UniProtKB-ARBA"/>
</dbReference>
<dbReference type="InterPro" id="IPR039424">
    <property type="entry name" value="SBP_5"/>
</dbReference>
<feature type="compositionally biased region" description="Basic and acidic residues" evidence="5">
    <location>
        <begin position="38"/>
        <end position="53"/>
    </location>
</feature>
<sequence length="663" mass="74084">MKKLLALLLVLTMTLSLAACGSNTDKPATGDDTDPATEGEKEPDNNDGDKDNNDGDTAEEPKVINLLESENIPSLVTWLATDAVSFRVLGNVVSGLYILGVDGTPQKELVESEEIAPDGLKYTFKLKKGVQWMTVDGEPYAEVTAHDFVFAWKKLLDPTQAAQYSTMIRTAGIKNGSEAVVLNDQIVKFERDTKELDKIAVTDYEDTDEQTAQQQFDAAKKELEASVKEKGDAINEKFGSIDGAKEELNKLIDSLAIKAVDDYTLEIELAYPVPYFKDLMTFGSFMPASEKFFNEVGEEKYGKTVENFLYNGTYIFKEWKLSERHYLVKNEGYWDAANVDIDALDYRVIEGGSNDTSVQMYLSGEVDRSVVTGENVDKHGNRPDAVPMGEAVIFYIELNMNNGKMTPAQKVLRNVDARKAINMAIDKSYITDVILKNGSVPADFFVPKNFVASSAHDGKGFREVAQDMYNGGNGYNALDPAKAKELWAKALADTGVENVTMELIIYNNESSKKIGTHIKDELEKNLGNIEVEISPLPFADKIKRADEGDFEMNWAGWGPDYPDAMTFMDMWISTGSHNSGRYSNPYYDEGIEAAGSGELAVPTKAKERFEKFVELEKILLEEEQVIVPLYQRTRLYLMNPKIKNLVLQQFGADFIYKWVKMEE</sequence>
<dbReference type="PANTHER" id="PTHR30290">
    <property type="entry name" value="PERIPLASMIC BINDING COMPONENT OF ABC TRANSPORTER"/>
    <property type="match status" value="1"/>
</dbReference>
<keyword evidence="9" id="KW-1185">Reference proteome</keyword>
<gene>
    <name evidence="8" type="ORF">HZI73_05275</name>
</gene>
<organism evidence="8 9">
    <name type="scientific">Vallitalea pronyensis</name>
    <dbReference type="NCBI Taxonomy" id="1348613"/>
    <lineage>
        <taxon>Bacteria</taxon>
        <taxon>Bacillati</taxon>
        <taxon>Bacillota</taxon>
        <taxon>Clostridia</taxon>
        <taxon>Lachnospirales</taxon>
        <taxon>Vallitaleaceae</taxon>
        <taxon>Vallitalea</taxon>
    </lineage>
</organism>
<comment type="similarity">
    <text evidence="2">Belongs to the bacterial solute-binding protein 5 family.</text>
</comment>
<dbReference type="PANTHER" id="PTHR30290:SF10">
    <property type="entry name" value="PERIPLASMIC OLIGOPEPTIDE-BINDING PROTEIN-RELATED"/>
    <property type="match status" value="1"/>
</dbReference>
<evidence type="ECO:0000256" key="4">
    <source>
        <dbReference type="ARBA" id="ARBA00022729"/>
    </source>
</evidence>
<dbReference type="EMBL" id="CP058649">
    <property type="protein sequence ID" value="QUI21737.1"/>
    <property type="molecule type" value="Genomic_DNA"/>
</dbReference>
<feature type="signal peptide" evidence="6">
    <location>
        <begin position="1"/>
        <end position="18"/>
    </location>
</feature>
<dbReference type="AlphaFoldDB" id="A0A8J8MH62"/>
<evidence type="ECO:0000313" key="9">
    <source>
        <dbReference type="Proteomes" id="UP000683246"/>
    </source>
</evidence>
<protein>
    <submittedName>
        <fullName evidence="8">Peptide ABC transporter substrate-binding protein</fullName>
    </submittedName>
</protein>
<evidence type="ECO:0000313" key="8">
    <source>
        <dbReference type="EMBL" id="QUI21737.1"/>
    </source>
</evidence>
<dbReference type="GO" id="GO:0030313">
    <property type="term" value="C:cell envelope"/>
    <property type="evidence" value="ECO:0007669"/>
    <property type="project" value="UniProtKB-SubCell"/>
</dbReference>
<keyword evidence="3" id="KW-0813">Transport</keyword>
<evidence type="ECO:0000256" key="1">
    <source>
        <dbReference type="ARBA" id="ARBA00004196"/>
    </source>
</evidence>